<dbReference type="Pfam" id="PF14279">
    <property type="entry name" value="HNH_5"/>
    <property type="match status" value="1"/>
</dbReference>
<feature type="domain" description="HNH nuclease" evidence="1">
    <location>
        <begin position="70"/>
        <end position="120"/>
    </location>
</feature>
<dbReference type="PANTHER" id="PTHR33877">
    <property type="entry name" value="SLL1193 PROTEIN"/>
    <property type="match status" value="1"/>
</dbReference>
<comment type="caution">
    <text evidence="2">The sequence shown here is derived from an EMBL/GenBank/DDBJ whole genome shotgun (WGS) entry which is preliminary data.</text>
</comment>
<keyword evidence="2" id="KW-0255">Endonuclease</keyword>
<protein>
    <submittedName>
        <fullName evidence="2">5-methylcytosine-specific restriction endonuclease McrA</fullName>
    </submittedName>
</protein>
<keyword evidence="3" id="KW-1185">Reference proteome</keyword>
<organism evidence="2 3">
    <name type="scientific">Marinoscillum furvescens DSM 4134</name>
    <dbReference type="NCBI Taxonomy" id="1122208"/>
    <lineage>
        <taxon>Bacteria</taxon>
        <taxon>Pseudomonadati</taxon>
        <taxon>Bacteroidota</taxon>
        <taxon>Cytophagia</taxon>
        <taxon>Cytophagales</taxon>
        <taxon>Reichenbachiellaceae</taxon>
        <taxon>Marinoscillum</taxon>
    </lineage>
</organism>
<reference evidence="2 3" key="1">
    <citation type="submission" date="2018-07" db="EMBL/GenBank/DDBJ databases">
        <title>Genomic Encyclopedia of Type Strains, Phase IV (KMG-IV): sequencing the most valuable type-strain genomes for metagenomic binning, comparative biology and taxonomic classification.</title>
        <authorList>
            <person name="Goeker M."/>
        </authorList>
    </citation>
    <scope>NUCLEOTIDE SEQUENCE [LARGE SCALE GENOMIC DNA]</scope>
    <source>
        <strain evidence="2 3">DSM 4134</strain>
    </source>
</reference>
<dbReference type="RefSeq" id="WP_115866222.1">
    <property type="nucleotide sequence ID" value="NZ_QREG01000001.1"/>
</dbReference>
<dbReference type="InterPro" id="IPR052892">
    <property type="entry name" value="NA-targeting_endonuclease"/>
</dbReference>
<dbReference type="EMBL" id="QREG01000001">
    <property type="protein sequence ID" value="REE05716.1"/>
    <property type="molecule type" value="Genomic_DNA"/>
</dbReference>
<sequence length="168" mass="19269">MNSVLVLNADYSPLTLCTIERAFLLVYLKKAELISDIKEKSLRTIDHRYPFPSVIKIKNYVHVPYKGVVLSRHNIFKRDDFCCQYCGTGKDLTLDHLIPKSKGGKSSWTNLVTACKRCNTRKGDFKPEDVGLQLSKKPIRPSYVMFLKSSAKSIRKDWMPFLEHKVSA</sequence>
<evidence type="ECO:0000259" key="1">
    <source>
        <dbReference type="SMART" id="SM00507"/>
    </source>
</evidence>
<dbReference type="GO" id="GO:0004519">
    <property type="term" value="F:endonuclease activity"/>
    <property type="evidence" value="ECO:0007669"/>
    <property type="project" value="UniProtKB-KW"/>
</dbReference>
<dbReference type="InterPro" id="IPR003615">
    <property type="entry name" value="HNH_nuc"/>
</dbReference>
<accession>A0A3D9LJ81</accession>
<keyword evidence="2" id="KW-0378">Hydrolase</keyword>
<keyword evidence="2" id="KW-0540">Nuclease</keyword>
<proteinExistence type="predicted"/>
<dbReference type="Gene3D" id="1.10.30.50">
    <property type="match status" value="1"/>
</dbReference>
<name>A0A3D9LJ81_MARFU</name>
<dbReference type="InterPro" id="IPR029471">
    <property type="entry name" value="HNH_5"/>
</dbReference>
<dbReference type="OrthoDB" id="9802901at2"/>
<dbReference type="CDD" id="cd00085">
    <property type="entry name" value="HNHc"/>
    <property type="match status" value="1"/>
</dbReference>
<gene>
    <name evidence="2" type="ORF">C7460_101234</name>
</gene>
<dbReference type="AlphaFoldDB" id="A0A3D9LJ81"/>
<evidence type="ECO:0000313" key="3">
    <source>
        <dbReference type="Proteomes" id="UP000256779"/>
    </source>
</evidence>
<dbReference type="Proteomes" id="UP000256779">
    <property type="component" value="Unassembled WGS sequence"/>
</dbReference>
<dbReference type="SMART" id="SM00507">
    <property type="entry name" value="HNHc"/>
    <property type="match status" value="1"/>
</dbReference>
<evidence type="ECO:0000313" key="2">
    <source>
        <dbReference type="EMBL" id="REE05716.1"/>
    </source>
</evidence>
<dbReference type="PANTHER" id="PTHR33877:SF2">
    <property type="entry name" value="OS07G0170200 PROTEIN"/>
    <property type="match status" value="1"/>
</dbReference>